<feature type="domain" description="4Fe-4S ferredoxin-type" evidence="8">
    <location>
        <begin position="205"/>
        <end position="235"/>
    </location>
</feature>
<comment type="subcellular location">
    <subcellularLocation>
        <location evidence="1">Cell membrane</location>
    </subcellularLocation>
</comment>
<feature type="transmembrane region" description="Helical" evidence="7">
    <location>
        <begin position="55"/>
        <end position="81"/>
    </location>
</feature>
<evidence type="ECO:0000256" key="3">
    <source>
        <dbReference type="ARBA" id="ARBA00022723"/>
    </source>
</evidence>
<organism evidence="9 10">
    <name type="scientific">Propionispira arboris</name>
    <dbReference type="NCBI Taxonomy" id="84035"/>
    <lineage>
        <taxon>Bacteria</taxon>
        <taxon>Bacillati</taxon>
        <taxon>Bacillota</taxon>
        <taxon>Negativicutes</taxon>
        <taxon>Selenomonadales</taxon>
        <taxon>Selenomonadaceae</taxon>
        <taxon>Propionispira</taxon>
    </lineage>
</organism>
<proteinExistence type="predicted"/>
<protein>
    <submittedName>
        <fullName evidence="9">4Fe-4S binding domain-containing protein</fullName>
    </submittedName>
</protein>
<dbReference type="SUPFAM" id="SSF54862">
    <property type="entry name" value="4Fe-4S ferredoxins"/>
    <property type="match status" value="1"/>
</dbReference>
<gene>
    <name evidence="9" type="ORF">SAMN05660742_10793</name>
</gene>
<dbReference type="Proteomes" id="UP000199662">
    <property type="component" value="Unassembled WGS sequence"/>
</dbReference>
<feature type="transmembrane region" description="Helical" evidence="7">
    <location>
        <begin position="102"/>
        <end position="124"/>
    </location>
</feature>
<dbReference type="PANTHER" id="PTHR30224:SF4">
    <property type="entry name" value="ELECTRON TRANSPORT PROTEIN YCCM-RELATED"/>
    <property type="match status" value="1"/>
</dbReference>
<dbReference type="PROSITE" id="PS00198">
    <property type="entry name" value="4FE4S_FER_1"/>
    <property type="match status" value="1"/>
</dbReference>
<dbReference type="AlphaFoldDB" id="A0A1H6YYX7"/>
<dbReference type="GO" id="GO:0051536">
    <property type="term" value="F:iron-sulfur cluster binding"/>
    <property type="evidence" value="ECO:0007669"/>
    <property type="project" value="UniProtKB-KW"/>
</dbReference>
<feature type="transmembrane region" description="Helical" evidence="7">
    <location>
        <begin position="424"/>
        <end position="444"/>
    </location>
</feature>
<keyword evidence="4" id="KW-0408">Iron</keyword>
<dbReference type="STRING" id="84035.SAMN05660742_10793"/>
<evidence type="ECO:0000313" key="9">
    <source>
        <dbReference type="EMBL" id="SEJ42582.1"/>
    </source>
</evidence>
<evidence type="ECO:0000256" key="2">
    <source>
        <dbReference type="ARBA" id="ARBA00022475"/>
    </source>
</evidence>
<keyword evidence="3" id="KW-0479">Metal-binding</keyword>
<dbReference type="PROSITE" id="PS51379">
    <property type="entry name" value="4FE4S_FER_2"/>
    <property type="match status" value="1"/>
</dbReference>
<accession>A0A1H6YYX7</accession>
<evidence type="ECO:0000256" key="7">
    <source>
        <dbReference type="SAM" id="Phobius"/>
    </source>
</evidence>
<sequence>MDEKFNYVLKRIFKSRWYPGILQWPTAIVFCVIIFQMLFGSSSPHDNFGTAMTWIFWWSIIPLTFLIVGRVWCAICPFAMLSDFVQKFVGNHRPVPRFLKKYGIWIIDFIYVLITWSDHVFGMVEYPRGSGVIMLLITTGVIVSGAFFERRTWCRYLCFLGGLSGNYSRSAALELRSSPETCKTCNVAACYKGGEQAPGCPMFEFPKTMDSNASCNFCGDCIKNCPNDSIKVSLRMPTKELWFIQRPKVAEAFLAVIIMGIVFVQNITMLDVWAEAQHYLEIFLGTDNYAITFTVIFAIAMAIPVLLLYITSWISSRINSASTYINFARFGYALIPLDFAGHMAHNLFHLLAEGKAVLYAGMAMFGIHVQPTSTAVLSANTIEIMQFALLFLGVVGSAYTAYRISGFNYGPQSNDPKKQAIYSYVPYVILIILLTLLNVYIFLLPMSHRA</sequence>
<feature type="transmembrane region" description="Helical" evidence="7">
    <location>
        <begin position="356"/>
        <end position="377"/>
    </location>
</feature>
<evidence type="ECO:0000256" key="1">
    <source>
        <dbReference type="ARBA" id="ARBA00004236"/>
    </source>
</evidence>
<name>A0A1H6YYX7_9FIRM</name>
<dbReference type="GO" id="GO:0005886">
    <property type="term" value="C:plasma membrane"/>
    <property type="evidence" value="ECO:0007669"/>
    <property type="project" value="UniProtKB-SubCell"/>
</dbReference>
<keyword evidence="2" id="KW-1003">Cell membrane</keyword>
<evidence type="ECO:0000256" key="6">
    <source>
        <dbReference type="ARBA" id="ARBA00023136"/>
    </source>
</evidence>
<keyword evidence="6 7" id="KW-0472">Membrane</keyword>
<keyword evidence="10" id="KW-1185">Reference proteome</keyword>
<dbReference type="PANTHER" id="PTHR30224">
    <property type="entry name" value="ELECTRON TRANSPORT PROTEIN"/>
    <property type="match status" value="1"/>
</dbReference>
<dbReference type="EMBL" id="FNZK01000007">
    <property type="protein sequence ID" value="SEJ42582.1"/>
    <property type="molecule type" value="Genomic_DNA"/>
</dbReference>
<dbReference type="Pfam" id="PF12801">
    <property type="entry name" value="Fer4_5"/>
    <property type="match status" value="2"/>
</dbReference>
<evidence type="ECO:0000256" key="4">
    <source>
        <dbReference type="ARBA" id="ARBA00023004"/>
    </source>
</evidence>
<feature type="transmembrane region" description="Helical" evidence="7">
    <location>
        <begin position="21"/>
        <end position="39"/>
    </location>
</feature>
<keyword evidence="5" id="KW-0411">Iron-sulfur</keyword>
<dbReference type="InterPro" id="IPR052378">
    <property type="entry name" value="NosR_regulator"/>
</dbReference>
<evidence type="ECO:0000259" key="8">
    <source>
        <dbReference type="PROSITE" id="PS51379"/>
    </source>
</evidence>
<feature type="transmembrane region" description="Helical" evidence="7">
    <location>
        <begin position="289"/>
        <end position="311"/>
    </location>
</feature>
<keyword evidence="7" id="KW-0812">Transmembrane</keyword>
<dbReference type="InterPro" id="IPR017900">
    <property type="entry name" value="4Fe4S_Fe_S_CS"/>
</dbReference>
<feature type="transmembrane region" description="Helical" evidence="7">
    <location>
        <begin position="384"/>
        <end position="404"/>
    </location>
</feature>
<feature type="transmembrane region" description="Helical" evidence="7">
    <location>
        <begin position="249"/>
        <end position="269"/>
    </location>
</feature>
<evidence type="ECO:0000313" key="10">
    <source>
        <dbReference type="Proteomes" id="UP000199662"/>
    </source>
</evidence>
<feature type="transmembrane region" description="Helical" evidence="7">
    <location>
        <begin position="130"/>
        <end position="148"/>
    </location>
</feature>
<reference evidence="9 10" key="1">
    <citation type="submission" date="2016-10" db="EMBL/GenBank/DDBJ databases">
        <authorList>
            <person name="de Groot N.N."/>
        </authorList>
    </citation>
    <scope>NUCLEOTIDE SEQUENCE [LARGE SCALE GENOMIC DNA]</scope>
    <source>
        <strain evidence="9 10">DSM 2179</strain>
    </source>
</reference>
<evidence type="ECO:0000256" key="5">
    <source>
        <dbReference type="ARBA" id="ARBA00023014"/>
    </source>
</evidence>
<keyword evidence="7" id="KW-1133">Transmembrane helix</keyword>
<dbReference type="RefSeq" id="WP_091830926.1">
    <property type="nucleotide sequence ID" value="NZ_FNZK01000007.1"/>
</dbReference>
<dbReference type="InterPro" id="IPR017896">
    <property type="entry name" value="4Fe4S_Fe-S-bd"/>
</dbReference>
<dbReference type="GO" id="GO:0046872">
    <property type="term" value="F:metal ion binding"/>
    <property type="evidence" value="ECO:0007669"/>
    <property type="project" value="UniProtKB-KW"/>
</dbReference>
<feature type="transmembrane region" description="Helical" evidence="7">
    <location>
        <begin position="323"/>
        <end position="344"/>
    </location>
</feature>